<dbReference type="Proteomes" id="UP000027997">
    <property type="component" value="Unassembled WGS sequence"/>
</dbReference>
<dbReference type="PROSITE" id="PS51186">
    <property type="entry name" value="GNAT"/>
    <property type="match status" value="1"/>
</dbReference>
<reference evidence="2 3" key="1">
    <citation type="submission" date="2014-06" db="EMBL/GenBank/DDBJ databases">
        <title>Whole Genome Sequences of Three Symbiotic Endozoicomonas Bacteria.</title>
        <authorList>
            <person name="Neave M.J."/>
            <person name="Apprill A."/>
            <person name="Voolstra C.R."/>
        </authorList>
    </citation>
    <scope>NUCLEOTIDE SEQUENCE [LARGE SCALE GENOMIC DNA]</scope>
    <source>
        <strain evidence="2 3">DSM 22380</strain>
    </source>
</reference>
<proteinExistence type="predicted"/>
<dbReference type="InterPro" id="IPR000182">
    <property type="entry name" value="GNAT_dom"/>
</dbReference>
<dbReference type="SUPFAM" id="SSF55729">
    <property type="entry name" value="Acyl-CoA N-acyltransferases (Nat)"/>
    <property type="match status" value="1"/>
</dbReference>
<sequence length="153" mass="17082">MAVINSSFDQLDVHTLYQLLKLRVDVFVVEQTCPYPELDDKDTLPSTRHLYLKEQGKVLAYARCLAPGISFEQGSAIGRVVVNPDSRGQGYVKVIMAEAIKTCQQHWIDKPVLVSAQSYLVGFYQSLGFVVLGESYDEDGIPHQDMILQSACL</sequence>
<evidence type="ECO:0000259" key="1">
    <source>
        <dbReference type="PROSITE" id="PS51186"/>
    </source>
</evidence>
<dbReference type="EMBL" id="JOJP01000001">
    <property type="protein sequence ID" value="KEI71388.1"/>
    <property type="molecule type" value="Genomic_DNA"/>
</dbReference>
<dbReference type="RefSeq" id="WP_020582981.1">
    <property type="nucleotide sequence ID" value="NZ_JOJP01000001.1"/>
</dbReference>
<name>A0A081KB62_9GAMM</name>
<keyword evidence="3" id="KW-1185">Reference proteome</keyword>
<dbReference type="CDD" id="cd04301">
    <property type="entry name" value="NAT_SF"/>
    <property type="match status" value="1"/>
</dbReference>
<dbReference type="GO" id="GO:0016747">
    <property type="term" value="F:acyltransferase activity, transferring groups other than amino-acyl groups"/>
    <property type="evidence" value="ECO:0007669"/>
    <property type="project" value="InterPro"/>
</dbReference>
<protein>
    <submittedName>
        <fullName evidence="2">GCN5 family acetyltransferase</fullName>
    </submittedName>
</protein>
<dbReference type="Pfam" id="PF13673">
    <property type="entry name" value="Acetyltransf_10"/>
    <property type="match status" value="1"/>
</dbReference>
<dbReference type="AlphaFoldDB" id="A0A081KB62"/>
<comment type="caution">
    <text evidence="2">The sequence shown here is derived from an EMBL/GenBank/DDBJ whole genome shotgun (WGS) entry which is preliminary data.</text>
</comment>
<feature type="domain" description="N-acetyltransferase" evidence="1">
    <location>
        <begin position="6"/>
        <end position="153"/>
    </location>
</feature>
<keyword evidence="2" id="KW-0808">Transferase</keyword>
<evidence type="ECO:0000313" key="2">
    <source>
        <dbReference type="EMBL" id="KEI71388.1"/>
    </source>
</evidence>
<dbReference type="InterPro" id="IPR016181">
    <property type="entry name" value="Acyl_CoA_acyltransferase"/>
</dbReference>
<dbReference type="STRING" id="305900.GV64_12115"/>
<organism evidence="2 3">
    <name type="scientific">Endozoicomonas elysicola</name>
    <dbReference type="NCBI Taxonomy" id="305900"/>
    <lineage>
        <taxon>Bacteria</taxon>
        <taxon>Pseudomonadati</taxon>
        <taxon>Pseudomonadota</taxon>
        <taxon>Gammaproteobacteria</taxon>
        <taxon>Oceanospirillales</taxon>
        <taxon>Endozoicomonadaceae</taxon>
        <taxon>Endozoicomonas</taxon>
    </lineage>
</organism>
<evidence type="ECO:0000313" key="3">
    <source>
        <dbReference type="Proteomes" id="UP000027997"/>
    </source>
</evidence>
<dbReference type="Gene3D" id="3.40.630.30">
    <property type="match status" value="1"/>
</dbReference>
<gene>
    <name evidence="2" type="ORF">GV64_12115</name>
</gene>
<dbReference type="eggNOG" id="COG2153">
    <property type="taxonomic scope" value="Bacteria"/>
</dbReference>
<accession>A0A081KB62</accession>